<dbReference type="Pfam" id="PF02720">
    <property type="entry name" value="DUF222"/>
    <property type="match status" value="1"/>
</dbReference>
<dbReference type="Proteomes" id="UP000598775">
    <property type="component" value="Unassembled WGS sequence"/>
</dbReference>
<gene>
    <name evidence="3" type="ORF">GCM10011399_07180</name>
</gene>
<sequence length="447" mass="48196">MRELYAAAATAVFDGEREAAAAAARQVVRVERLRCAALAMHFADQSSGGPKWSPEAVTQRTVVTELAVGAHLSEIDARRKVDTAMGLCGDFVNTLSALSDGQISYRHAEKIVQHGLRLPRECVLDFEDRILPTAKRVSVQRLDREARGAAEDAQAVTAVQRHLDATAERYLALEPAADGMAYLTWYLPAVEAVAIYTRATELGRSLKNSGDPRTLTQLRGDALADLTLNGETSIPGATRGIRPHVRVTVPALALLRRPNESAVFDGGAANLEGYGPIDDLTARELARDAPGFYRILTDPATGIALNYGRQRYKPPADLDELIRTARAECSFPLACTPSATADLDHTKAFGEGHETEFHNLSPLCRSHHKVKHHTEWRIEQHPGHGGMAGSITWTSPAGFAYTVEPTPVTKPIPQFTAAPPAGPGSPNEQPRSIETLDTDPGGASAPF</sequence>
<protein>
    <recommendedName>
        <fullName evidence="2">DUF222 domain-containing protein</fullName>
    </recommendedName>
</protein>
<evidence type="ECO:0000313" key="4">
    <source>
        <dbReference type="Proteomes" id="UP000598775"/>
    </source>
</evidence>
<evidence type="ECO:0000313" key="3">
    <source>
        <dbReference type="EMBL" id="GGF15892.1"/>
    </source>
</evidence>
<dbReference type="InterPro" id="IPR003615">
    <property type="entry name" value="HNH_nuc"/>
</dbReference>
<dbReference type="InterPro" id="IPR003870">
    <property type="entry name" value="DUF222"/>
</dbReference>
<feature type="region of interest" description="Disordered" evidence="1">
    <location>
        <begin position="404"/>
        <end position="447"/>
    </location>
</feature>
<organism evidence="3 4">
    <name type="scientific">Subtercola lobariae</name>
    <dbReference type="NCBI Taxonomy" id="1588641"/>
    <lineage>
        <taxon>Bacteria</taxon>
        <taxon>Bacillati</taxon>
        <taxon>Actinomycetota</taxon>
        <taxon>Actinomycetes</taxon>
        <taxon>Micrococcales</taxon>
        <taxon>Microbacteriaceae</taxon>
        <taxon>Subtercola</taxon>
    </lineage>
</organism>
<keyword evidence="4" id="KW-1185">Reference proteome</keyword>
<dbReference type="AlphaFoldDB" id="A0A917B1Z2"/>
<reference evidence="3 4" key="1">
    <citation type="journal article" date="2014" name="Int. J. Syst. Evol. Microbiol.">
        <title>Complete genome sequence of Corynebacterium casei LMG S-19264T (=DSM 44701T), isolated from a smear-ripened cheese.</title>
        <authorList>
            <consortium name="US DOE Joint Genome Institute (JGI-PGF)"/>
            <person name="Walter F."/>
            <person name="Albersmeier A."/>
            <person name="Kalinowski J."/>
            <person name="Ruckert C."/>
        </authorList>
    </citation>
    <scope>NUCLEOTIDE SEQUENCE [LARGE SCALE GENOMIC DNA]</scope>
    <source>
        <strain evidence="3 4">CGMCC 1.12976</strain>
    </source>
</reference>
<evidence type="ECO:0000259" key="2">
    <source>
        <dbReference type="Pfam" id="PF02720"/>
    </source>
</evidence>
<dbReference type="CDD" id="cd00085">
    <property type="entry name" value="HNHc"/>
    <property type="match status" value="1"/>
</dbReference>
<comment type="caution">
    <text evidence="3">The sequence shown here is derived from an EMBL/GenBank/DDBJ whole genome shotgun (WGS) entry which is preliminary data.</text>
</comment>
<proteinExistence type="predicted"/>
<dbReference type="EMBL" id="BMGP01000001">
    <property type="protein sequence ID" value="GGF15892.1"/>
    <property type="molecule type" value="Genomic_DNA"/>
</dbReference>
<name>A0A917B1Z2_9MICO</name>
<accession>A0A917B1Z2</accession>
<feature type="domain" description="DUF222" evidence="2">
    <location>
        <begin position="23"/>
        <end position="323"/>
    </location>
</feature>
<evidence type="ECO:0000256" key="1">
    <source>
        <dbReference type="SAM" id="MobiDB-lite"/>
    </source>
</evidence>